<name>A0ABR1BBQ3_POLSC</name>
<feature type="compositionally biased region" description="Basic and acidic residues" evidence="1">
    <location>
        <begin position="26"/>
        <end position="44"/>
    </location>
</feature>
<comment type="caution">
    <text evidence="2">The sequence shown here is derived from an EMBL/GenBank/DDBJ whole genome shotgun (WGS) entry which is preliminary data.</text>
</comment>
<feature type="region of interest" description="Disordered" evidence="1">
    <location>
        <begin position="26"/>
        <end position="56"/>
    </location>
</feature>
<gene>
    <name evidence="2" type="ORF">RUM44_012589</name>
</gene>
<protein>
    <submittedName>
        <fullName evidence="2">Uncharacterized protein</fullName>
    </submittedName>
</protein>
<evidence type="ECO:0000313" key="2">
    <source>
        <dbReference type="EMBL" id="KAK6640891.1"/>
    </source>
</evidence>
<reference evidence="2 3" key="1">
    <citation type="submission" date="2023-09" db="EMBL/GenBank/DDBJ databases">
        <title>Genomes of two closely related lineages of the louse Polyplax serrata with different host specificities.</title>
        <authorList>
            <person name="Martinu J."/>
            <person name="Tarabai H."/>
            <person name="Stefka J."/>
            <person name="Hypsa V."/>
        </authorList>
    </citation>
    <scope>NUCLEOTIDE SEQUENCE [LARGE SCALE GENOMIC DNA]</scope>
    <source>
        <strain evidence="2">98ZLc_SE</strain>
    </source>
</reference>
<dbReference type="EMBL" id="JAWJWF010000001">
    <property type="protein sequence ID" value="KAK6640891.1"/>
    <property type="molecule type" value="Genomic_DNA"/>
</dbReference>
<sequence>MLGGEEEEEEELVLGVVMRKWDEEPKTVGKSECRTRDSRTDKRAANGLHPKKGREDLNRMFIQGVGIRIGGVP</sequence>
<keyword evidence="3" id="KW-1185">Reference proteome</keyword>
<evidence type="ECO:0000256" key="1">
    <source>
        <dbReference type="SAM" id="MobiDB-lite"/>
    </source>
</evidence>
<accession>A0ABR1BBQ3</accession>
<dbReference type="Proteomes" id="UP001359485">
    <property type="component" value="Unassembled WGS sequence"/>
</dbReference>
<evidence type="ECO:0000313" key="3">
    <source>
        <dbReference type="Proteomes" id="UP001359485"/>
    </source>
</evidence>
<proteinExistence type="predicted"/>
<organism evidence="2 3">
    <name type="scientific">Polyplax serrata</name>
    <name type="common">Common mouse louse</name>
    <dbReference type="NCBI Taxonomy" id="468196"/>
    <lineage>
        <taxon>Eukaryota</taxon>
        <taxon>Metazoa</taxon>
        <taxon>Ecdysozoa</taxon>
        <taxon>Arthropoda</taxon>
        <taxon>Hexapoda</taxon>
        <taxon>Insecta</taxon>
        <taxon>Pterygota</taxon>
        <taxon>Neoptera</taxon>
        <taxon>Paraneoptera</taxon>
        <taxon>Psocodea</taxon>
        <taxon>Troctomorpha</taxon>
        <taxon>Phthiraptera</taxon>
        <taxon>Anoplura</taxon>
        <taxon>Polyplacidae</taxon>
        <taxon>Polyplax</taxon>
    </lineage>
</organism>